<dbReference type="Gene3D" id="3.90.220.20">
    <property type="entry name" value="DNA methylase specificity domains"/>
    <property type="match status" value="2"/>
</dbReference>
<dbReference type="OrthoDB" id="84651at2157"/>
<dbReference type="EMBL" id="CP002408">
    <property type="protein sequence ID" value="AFU59833.1"/>
    <property type="molecule type" value="Genomic_DNA"/>
</dbReference>
<keyword evidence="2" id="KW-0680">Restriction system</keyword>
<sequence length="436" mass="48840">MMKEKTKTKFKETEIGKIPEEWEVASVSDLADIYIGGTPKTEVGEYWNGEIKWASAKDVSNCRSRYICNTERTITNTGIENSNAKIFPKDTLVITSRGTVGKLALLGEPMSFNQTCYGLVAKKQTIPLFLYYKLKDSVDKIQSASYGTIFDTITTKTFNELKLGIPPLHEQHSIVRILSDLDSKIELNQQMNKTLEEMGRAIFKHWFIDFEFPNEEGKPYKSSGGEMINSDIGTIPKGWRISSIGHEIEVGGGSTPSTSESSYWDGGDINWATPKDMSSLTSPILVDTQRKITTKGLDAIGSRKYPRGTLLMSSRAPIGYLAISDIATAVNQGIIAMVCTQSLSSYFMLNWCKFNMEKIENRANGTTFREISKSNFRTMGILVPPKSLLSRFDGYARMIYSHMSTNIRHSYTLQNIRDSLLPKLMSGKIRVPVEAQ</sequence>
<dbReference type="KEGG" id="nga:Ngar_c29140"/>
<organism evidence="5 6">
    <name type="scientific">Nitrososphaera gargensis (strain Ga9.2)</name>
    <dbReference type="NCBI Taxonomy" id="1237085"/>
    <lineage>
        <taxon>Archaea</taxon>
        <taxon>Nitrososphaerota</taxon>
        <taxon>Nitrososphaeria</taxon>
        <taxon>Nitrososphaerales</taxon>
        <taxon>Nitrososphaeraceae</taxon>
        <taxon>Nitrososphaera</taxon>
    </lineage>
</organism>
<dbReference type="InterPro" id="IPR044946">
    <property type="entry name" value="Restrct_endonuc_typeI_TRD_sf"/>
</dbReference>
<comment type="similarity">
    <text evidence="1">Belongs to the type-I restriction system S methylase family.</text>
</comment>
<dbReference type="PANTHER" id="PTHR30408">
    <property type="entry name" value="TYPE-1 RESTRICTION ENZYME ECOKI SPECIFICITY PROTEIN"/>
    <property type="match status" value="1"/>
</dbReference>
<dbReference type="InParanoid" id="K0IKL5"/>
<dbReference type="SUPFAM" id="SSF116734">
    <property type="entry name" value="DNA methylase specificity domain"/>
    <property type="match status" value="2"/>
</dbReference>
<feature type="domain" description="Type I restriction modification DNA specificity" evidence="4">
    <location>
        <begin position="19"/>
        <end position="197"/>
    </location>
</feature>
<accession>K0IKL5</accession>
<keyword evidence="6" id="KW-1185">Reference proteome</keyword>
<dbReference type="PATRIC" id="fig|1237085.11.peg.2892"/>
<dbReference type="BioCyc" id="CNIT1237085:G1324-2914-MONOMER"/>
<dbReference type="REBASE" id="55349">
    <property type="entry name" value="S.Nga92ORF29130P"/>
</dbReference>
<dbReference type="GO" id="GO:0003677">
    <property type="term" value="F:DNA binding"/>
    <property type="evidence" value="ECO:0007669"/>
    <property type="project" value="UniProtKB-KW"/>
</dbReference>
<evidence type="ECO:0000313" key="6">
    <source>
        <dbReference type="Proteomes" id="UP000008037"/>
    </source>
</evidence>
<dbReference type="Gene3D" id="1.10.287.1120">
    <property type="entry name" value="Bipartite methylase S protein"/>
    <property type="match status" value="1"/>
</dbReference>
<dbReference type="GO" id="GO:0009307">
    <property type="term" value="P:DNA restriction-modification system"/>
    <property type="evidence" value="ECO:0007669"/>
    <property type="project" value="UniProtKB-KW"/>
</dbReference>
<dbReference type="Proteomes" id="UP000008037">
    <property type="component" value="Chromosome"/>
</dbReference>
<dbReference type="AlphaFoldDB" id="K0IKL5"/>
<dbReference type="InterPro" id="IPR000055">
    <property type="entry name" value="Restrct_endonuc_typeI_TRD"/>
</dbReference>
<dbReference type="Pfam" id="PF01420">
    <property type="entry name" value="Methylase_S"/>
    <property type="match status" value="2"/>
</dbReference>
<evidence type="ECO:0000259" key="4">
    <source>
        <dbReference type="Pfam" id="PF01420"/>
    </source>
</evidence>
<reference evidence="5 6" key="1">
    <citation type="journal article" date="2012" name="Environ. Microbiol.">
        <title>The genome of the ammonia-oxidizing Candidatus Nitrososphaera gargensis: insights into metabolic versatility and environmental adaptations.</title>
        <authorList>
            <person name="Spang A."/>
            <person name="Poehlein A."/>
            <person name="Offre P."/>
            <person name="Zumbragel S."/>
            <person name="Haider S."/>
            <person name="Rychlik N."/>
            <person name="Nowka B."/>
            <person name="Schmeisser C."/>
            <person name="Lebedeva E.V."/>
            <person name="Rattei T."/>
            <person name="Bohm C."/>
            <person name="Schmid M."/>
            <person name="Galushko A."/>
            <person name="Hatzenpichler R."/>
            <person name="Weinmaier T."/>
            <person name="Daniel R."/>
            <person name="Schleper C."/>
            <person name="Spieck E."/>
            <person name="Streit W."/>
            <person name="Wagner M."/>
        </authorList>
    </citation>
    <scope>NUCLEOTIDE SEQUENCE [LARGE SCALE GENOMIC DNA]</scope>
    <source>
        <strain evidence="6">Ga9.2</strain>
    </source>
</reference>
<evidence type="ECO:0000313" key="5">
    <source>
        <dbReference type="EMBL" id="AFU59833.1"/>
    </source>
</evidence>
<dbReference type="GeneID" id="13794933"/>
<dbReference type="CDD" id="cd17243">
    <property type="entry name" value="RMtype1_S_AchA6I-TRD2-CR2_like"/>
    <property type="match status" value="1"/>
</dbReference>
<name>K0IKL5_NITGG</name>
<evidence type="ECO:0000256" key="3">
    <source>
        <dbReference type="ARBA" id="ARBA00023125"/>
    </source>
</evidence>
<proteinExistence type="inferred from homology"/>
<evidence type="ECO:0000256" key="2">
    <source>
        <dbReference type="ARBA" id="ARBA00022747"/>
    </source>
</evidence>
<dbReference type="HOGENOM" id="CLU_021095_2_1_2"/>
<dbReference type="RefSeq" id="WP_015020367.1">
    <property type="nucleotide sequence ID" value="NC_018719.1"/>
</dbReference>
<dbReference type="InterPro" id="IPR052021">
    <property type="entry name" value="Type-I_RS_S_subunit"/>
</dbReference>
<keyword evidence="3" id="KW-0238">DNA-binding</keyword>
<evidence type="ECO:0000256" key="1">
    <source>
        <dbReference type="ARBA" id="ARBA00010923"/>
    </source>
</evidence>
<dbReference type="STRING" id="1237085.Ngar_c29140"/>
<protein>
    <submittedName>
        <fullName evidence="5">Putative restriction modification system DNA specificity domain protein</fullName>
    </submittedName>
</protein>
<feature type="domain" description="Type I restriction modification DNA specificity" evidence="4">
    <location>
        <begin position="236"/>
        <end position="386"/>
    </location>
</feature>
<dbReference type="PANTHER" id="PTHR30408:SF12">
    <property type="entry name" value="TYPE I RESTRICTION ENZYME MJAVIII SPECIFICITY SUBUNIT"/>
    <property type="match status" value="1"/>
</dbReference>
<gene>
    <name evidence="5" type="ordered locus">Ngar_c29140</name>
</gene>